<feature type="region of interest" description="Disordered" evidence="6">
    <location>
        <begin position="140"/>
        <end position="164"/>
    </location>
</feature>
<evidence type="ECO:0000256" key="4">
    <source>
        <dbReference type="ARBA" id="ARBA00022801"/>
    </source>
</evidence>
<dbReference type="PANTHER" id="PTHR23402">
    <property type="entry name" value="PROTEASE FAMILY C15 PYROGLUTAMYL-PEPTIDASE I-RELATED"/>
    <property type="match status" value="1"/>
</dbReference>
<keyword evidence="3" id="KW-0645">Protease</keyword>
<evidence type="ECO:0000256" key="3">
    <source>
        <dbReference type="ARBA" id="ARBA00022670"/>
    </source>
</evidence>
<dbReference type="GO" id="GO:0005829">
    <property type="term" value="C:cytosol"/>
    <property type="evidence" value="ECO:0007669"/>
    <property type="project" value="InterPro"/>
</dbReference>
<comment type="similarity">
    <text evidence="1">Belongs to the peptidase C15 family.</text>
</comment>
<dbReference type="InParanoid" id="A0A1Y2B2Q8"/>
<dbReference type="Pfam" id="PF01470">
    <property type="entry name" value="Peptidase_C15"/>
    <property type="match status" value="1"/>
</dbReference>
<comment type="caution">
    <text evidence="7">The sequence shown here is derived from an EMBL/GenBank/DDBJ whole genome shotgun (WGS) entry which is preliminary data.</text>
</comment>
<evidence type="ECO:0000256" key="2">
    <source>
        <dbReference type="ARBA" id="ARBA00022490"/>
    </source>
</evidence>
<dbReference type="SUPFAM" id="SSF53182">
    <property type="entry name" value="Pyrrolidone carboxyl peptidase (pyroglutamate aminopeptidase)"/>
    <property type="match status" value="1"/>
</dbReference>
<dbReference type="GO" id="GO:0016920">
    <property type="term" value="F:pyroglutamyl-peptidase activity"/>
    <property type="evidence" value="ECO:0007669"/>
    <property type="project" value="InterPro"/>
</dbReference>
<feature type="compositionally biased region" description="Basic and acidic residues" evidence="6">
    <location>
        <begin position="140"/>
        <end position="160"/>
    </location>
</feature>
<reference evidence="7 8" key="1">
    <citation type="submission" date="2016-07" db="EMBL/GenBank/DDBJ databases">
        <title>Pervasive Adenine N6-methylation of Active Genes in Fungi.</title>
        <authorList>
            <consortium name="DOE Joint Genome Institute"/>
            <person name="Mondo S.J."/>
            <person name="Dannebaum R.O."/>
            <person name="Kuo R.C."/>
            <person name="Labutti K."/>
            <person name="Haridas S."/>
            <person name="Kuo A."/>
            <person name="Salamov A."/>
            <person name="Ahrendt S.R."/>
            <person name="Lipzen A."/>
            <person name="Sullivan W."/>
            <person name="Andreopoulos W.B."/>
            <person name="Clum A."/>
            <person name="Lindquist E."/>
            <person name="Daum C."/>
            <person name="Ramamoorthy G.K."/>
            <person name="Gryganskyi A."/>
            <person name="Culley D."/>
            <person name="Magnuson J.K."/>
            <person name="James T.Y."/>
            <person name="O'Malley M.A."/>
            <person name="Stajich J.E."/>
            <person name="Spatafora J.W."/>
            <person name="Visel A."/>
            <person name="Grigoriev I.V."/>
        </authorList>
    </citation>
    <scope>NUCLEOTIDE SEQUENCE [LARGE SCALE GENOMIC DNA]</scope>
    <source>
        <strain evidence="7 8">68-887.2</strain>
    </source>
</reference>
<dbReference type="PRINTS" id="PR00706">
    <property type="entry name" value="PYROGLUPTASE"/>
</dbReference>
<dbReference type="OrthoDB" id="407146at2759"/>
<keyword evidence="5" id="KW-0788">Thiol protease</keyword>
<dbReference type="STRING" id="71784.A0A1Y2B2Q8"/>
<proteinExistence type="inferred from homology"/>
<keyword evidence="8" id="KW-1185">Reference proteome</keyword>
<sequence length="257" mass="28439">MPALPAPDKSTRRPKILVTGFAPWGPNTLNPSSQITSLLLSSSPPVLSPNHLIHPTPIQVSYSTVRSQIPDLLETVQPDMVLHIGLAGIYRWYGLEKSAPRSGFKSPDVDGRIISSEQVDDMWPPNEFTTTTTTLIEDSKSIRVRRGGDSEGDRNGEKGDSLVTETPYDDIVDRWISKCQATVPDVAVRESDGVGAYLCGFIYHTSLRWFKRKGKRGDVLFLHVPPCPTEVDLENGKQVVLALLQAMEETWISEADE</sequence>
<evidence type="ECO:0000313" key="8">
    <source>
        <dbReference type="Proteomes" id="UP000193986"/>
    </source>
</evidence>
<dbReference type="Proteomes" id="UP000193986">
    <property type="component" value="Unassembled WGS sequence"/>
</dbReference>
<dbReference type="Gene3D" id="3.40.630.20">
    <property type="entry name" value="Peptidase C15, pyroglutamyl peptidase I-like"/>
    <property type="match status" value="1"/>
</dbReference>
<dbReference type="InterPro" id="IPR000816">
    <property type="entry name" value="Peptidase_C15"/>
</dbReference>
<evidence type="ECO:0000313" key="7">
    <source>
        <dbReference type="EMBL" id="ORY28777.1"/>
    </source>
</evidence>
<name>A0A1Y2B2Q8_9TREE</name>
<dbReference type="InterPro" id="IPR036440">
    <property type="entry name" value="Peptidase_C15-like_sf"/>
</dbReference>
<evidence type="ECO:0008006" key="9">
    <source>
        <dbReference type="Google" id="ProtNLM"/>
    </source>
</evidence>
<gene>
    <name evidence="7" type="ORF">BCR39DRAFT_559342</name>
</gene>
<dbReference type="InterPro" id="IPR016125">
    <property type="entry name" value="Peptidase_C15-like"/>
</dbReference>
<dbReference type="PANTHER" id="PTHR23402:SF1">
    <property type="entry name" value="PYROGLUTAMYL-PEPTIDASE I"/>
    <property type="match status" value="1"/>
</dbReference>
<keyword evidence="2" id="KW-0963">Cytoplasm</keyword>
<protein>
    <recommendedName>
        <fullName evidence="9">Peptidase C15, pyroglutamyl peptidase I-like protein</fullName>
    </recommendedName>
</protein>
<evidence type="ECO:0000256" key="6">
    <source>
        <dbReference type="SAM" id="MobiDB-lite"/>
    </source>
</evidence>
<dbReference type="AlphaFoldDB" id="A0A1Y2B2Q8"/>
<dbReference type="GO" id="GO:0006508">
    <property type="term" value="P:proteolysis"/>
    <property type="evidence" value="ECO:0007669"/>
    <property type="project" value="UniProtKB-KW"/>
</dbReference>
<evidence type="ECO:0000256" key="1">
    <source>
        <dbReference type="ARBA" id="ARBA00006641"/>
    </source>
</evidence>
<accession>A0A1Y2B2Q8</accession>
<evidence type="ECO:0000256" key="5">
    <source>
        <dbReference type="ARBA" id="ARBA00022807"/>
    </source>
</evidence>
<organism evidence="7 8">
    <name type="scientific">Naematelia encephala</name>
    <dbReference type="NCBI Taxonomy" id="71784"/>
    <lineage>
        <taxon>Eukaryota</taxon>
        <taxon>Fungi</taxon>
        <taxon>Dikarya</taxon>
        <taxon>Basidiomycota</taxon>
        <taxon>Agaricomycotina</taxon>
        <taxon>Tremellomycetes</taxon>
        <taxon>Tremellales</taxon>
        <taxon>Naemateliaceae</taxon>
        <taxon>Naematelia</taxon>
    </lineage>
</organism>
<dbReference type="EMBL" id="MCFC01000029">
    <property type="protein sequence ID" value="ORY28777.1"/>
    <property type="molecule type" value="Genomic_DNA"/>
</dbReference>
<keyword evidence="4" id="KW-0378">Hydrolase</keyword>